<dbReference type="Proteomes" id="UP000001292">
    <property type="component" value="Unassembled WGS sequence"/>
</dbReference>
<keyword evidence="2" id="KW-1185">Reference proteome</keyword>
<dbReference type="AlphaFoldDB" id="B4HNK5"/>
<sequence length="115" mass="12476">MNNVAGTSLARNTGQSQKPTHLVLNTRMQHGCGGLQPEDEDREWMADGWAPSQDVPSQRDLRKMLEQTLSKLMARQSRSQAQSVASGDDGDVDMDVTATVAMTLDDAVDAELKCG</sequence>
<evidence type="ECO:0000313" key="1">
    <source>
        <dbReference type="EMBL" id="EDW48424.1"/>
    </source>
</evidence>
<name>B4HNK5_DROSE</name>
<proteinExistence type="predicted"/>
<reference evidence="1 2" key="1">
    <citation type="journal article" date="2007" name="Nature">
        <title>Evolution of genes and genomes on the Drosophila phylogeny.</title>
        <authorList>
            <consortium name="Drosophila 12 Genomes Consortium"/>
            <person name="Clark A.G."/>
            <person name="Eisen M.B."/>
            <person name="Smith D.R."/>
            <person name="Bergman C.M."/>
            <person name="Oliver B."/>
            <person name="Markow T.A."/>
            <person name="Kaufman T.C."/>
            <person name="Kellis M."/>
            <person name="Gelbart W."/>
            <person name="Iyer V.N."/>
            <person name="Pollard D.A."/>
            <person name="Sackton T.B."/>
            <person name="Larracuente A.M."/>
            <person name="Singh N.D."/>
            <person name="Abad J.P."/>
            <person name="Abt D.N."/>
            <person name="Adryan B."/>
            <person name="Aguade M."/>
            <person name="Akashi H."/>
            <person name="Anderson W.W."/>
            <person name="Aquadro C.F."/>
            <person name="Ardell D.H."/>
            <person name="Arguello R."/>
            <person name="Artieri C.G."/>
            <person name="Barbash D.A."/>
            <person name="Barker D."/>
            <person name="Barsanti P."/>
            <person name="Batterham P."/>
            <person name="Batzoglou S."/>
            <person name="Begun D."/>
            <person name="Bhutkar A."/>
            <person name="Blanco E."/>
            <person name="Bosak S.A."/>
            <person name="Bradley R.K."/>
            <person name="Brand A.D."/>
            <person name="Brent M.R."/>
            <person name="Brooks A.N."/>
            <person name="Brown R.H."/>
            <person name="Butlin R.K."/>
            <person name="Caggese C."/>
            <person name="Calvi B.R."/>
            <person name="Bernardo de Carvalho A."/>
            <person name="Caspi A."/>
            <person name="Castrezana S."/>
            <person name="Celniker S.E."/>
            <person name="Chang J.L."/>
            <person name="Chapple C."/>
            <person name="Chatterji S."/>
            <person name="Chinwalla A."/>
            <person name="Civetta A."/>
            <person name="Clifton S.W."/>
            <person name="Comeron J.M."/>
            <person name="Costello J.C."/>
            <person name="Coyne J.A."/>
            <person name="Daub J."/>
            <person name="David R.G."/>
            <person name="Delcher A.L."/>
            <person name="Delehaunty K."/>
            <person name="Do C.B."/>
            <person name="Ebling H."/>
            <person name="Edwards K."/>
            <person name="Eickbush T."/>
            <person name="Evans J.D."/>
            <person name="Filipski A."/>
            <person name="Findeiss S."/>
            <person name="Freyhult E."/>
            <person name="Fulton L."/>
            <person name="Fulton R."/>
            <person name="Garcia A.C."/>
            <person name="Gardiner A."/>
            <person name="Garfield D.A."/>
            <person name="Garvin B.E."/>
            <person name="Gibson G."/>
            <person name="Gilbert D."/>
            <person name="Gnerre S."/>
            <person name="Godfrey J."/>
            <person name="Good R."/>
            <person name="Gotea V."/>
            <person name="Gravely B."/>
            <person name="Greenberg A.J."/>
            <person name="Griffiths-Jones S."/>
            <person name="Gross S."/>
            <person name="Guigo R."/>
            <person name="Gustafson E.A."/>
            <person name="Haerty W."/>
            <person name="Hahn M.W."/>
            <person name="Halligan D.L."/>
            <person name="Halpern A.L."/>
            <person name="Halter G.M."/>
            <person name="Han M.V."/>
            <person name="Heger A."/>
            <person name="Hillier L."/>
            <person name="Hinrichs A.S."/>
            <person name="Holmes I."/>
            <person name="Hoskins R.A."/>
            <person name="Hubisz M.J."/>
            <person name="Hultmark D."/>
            <person name="Huntley M.A."/>
            <person name="Jaffe D.B."/>
            <person name="Jagadeeshan S."/>
            <person name="Jeck W.R."/>
            <person name="Johnson J."/>
            <person name="Jones C.D."/>
            <person name="Jordan W.C."/>
            <person name="Karpen G.H."/>
            <person name="Kataoka E."/>
            <person name="Keightley P.D."/>
            <person name="Kheradpour P."/>
            <person name="Kirkness E.F."/>
            <person name="Koerich L.B."/>
            <person name="Kristiansen K."/>
            <person name="Kudrna D."/>
            <person name="Kulathinal R.J."/>
            <person name="Kumar S."/>
            <person name="Kwok R."/>
            <person name="Lander E."/>
            <person name="Langley C.H."/>
            <person name="Lapoint R."/>
            <person name="Lazzaro B.P."/>
            <person name="Lee S.J."/>
            <person name="Levesque L."/>
            <person name="Li R."/>
            <person name="Lin C.F."/>
            <person name="Lin M.F."/>
            <person name="Lindblad-Toh K."/>
            <person name="Llopart A."/>
            <person name="Long M."/>
            <person name="Low L."/>
            <person name="Lozovsky E."/>
            <person name="Lu J."/>
            <person name="Luo M."/>
            <person name="Machado C.A."/>
            <person name="Makalowski W."/>
            <person name="Marzo M."/>
            <person name="Matsuda M."/>
            <person name="Matzkin L."/>
            <person name="McAllister B."/>
            <person name="McBride C.S."/>
            <person name="McKernan B."/>
            <person name="McKernan K."/>
            <person name="Mendez-Lago M."/>
            <person name="Minx P."/>
            <person name="Mollenhauer M.U."/>
            <person name="Montooth K."/>
            <person name="Mount S.M."/>
            <person name="Mu X."/>
            <person name="Myers E."/>
            <person name="Negre B."/>
            <person name="Newfeld S."/>
            <person name="Nielsen R."/>
            <person name="Noor M.A."/>
            <person name="O'Grady P."/>
            <person name="Pachter L."/>
            <person name="Papaceit M."/>
            <person name="Parisi M.J."/>
            <person name="Parisi M."/>
            <person name="Parts L."/>
            <person name="Pedersen J.S."/>
            <person name="Pesole G."/>
            <person name="Phillippy A.M."/>
            <person name="Ponting C.P."/>
            <person name="Pop M."/>
            <person name="Porcelli D."/>
            <person name="Powell J.R."/>
            <person name="Prohaska S."/>
            <person name="Pruitt K."/>
            <person name="Puig M."/>
            <person name="Quesneville H."/>
            <person name="Ram K.R."/>
            <person name="Rand D."/>
            <person name="Rasmussen M.D."/>
            <person name="Reed L.K."/>
            <person name="Reenan R."/>
            <person name="Reily A."/>
            <person name="Remington K.A."/>
            <person name="Rieger T.T."/>
            <person name="Ritchie M.G."/>
            <person name="Robin C."/>
            <person name="Rogers Y.H."/>
            <person name="Rohde C."/>
            <person name="Rozas J."/>
            <person name="Rubenfield M.J."/>
            <person name="Ruiz A."/>
            <person name="Russo S."/>
            <person name="Salzberg S.L."/>
            <person name="Sanchez-Gracia A."/>
            <person name="Saranga D.J."/>
            <person name="Sato H."/>
            <person name="Schaeffer S.W."/>
            <person name="Schatz M.C."/>
            <person name="Schlenke T."/>
            <person name="Schwartz R."/>
            <person name="Segarra C."/>
            <person name="Singh R.S."/>
            <person name="Sirot L."/>
            <person name="Sirota M."/>
            <person name="Sisneros N.B."/>
            <person name="Smith C.D."/>
            <person name="Smith T.F."/>
            <person name="Spieth J."/>
            <person name="Stage D.E."/>
            <person name="Stark A."/>
            <person name="Stephan W."/>
            <person name="Strausberg R.L."/>
            <person name="Strempel S."/>
            <person name="Sturgill D."/>
            <person name="Sutton G."/>
            <person name="Sutton G.G."/>
            <person name="Tao W."/>
            <person name="Teichmann S."/>
            <person name="Tobari Y.N."/>
            <person name="Tomimura Y."/>
            <person name="Tsolas J.M."/>
            <person name="Valente V.L."/>
            <person name="Venter E."/>
            <person name="Venter J.C."/>
            <person name="Vicario S."/>
            <person name="Vieira F.G."/>
            <person name="Vilella A.J."/>
            <person name="Villasante A."/>
            <person name="Walenz B."/>
            <person name="Wang J."/>
            <person name="Wasserman M."/>
            <person name="Watts T."/>
            <person name="Wilson D."/>
            <person name="Wilson R.K."/>
            <person name="Wing R.A."/>
            <person name="Wolfner M.F."/>
            <person name="Wong A."/>
            <person name="Wong G.K."/>
            <person name="Wu C.I."/>
            <person name="Wu G."/>
            <person name="Yamamoto D."/>
            <person name="Yang H.P."/>
            <person name="Yang S.P."/>
            <person name="Yorke J.A."/>
            <person name="Yoshida K."/>
            <person name="Zdobnov E."/>
            <person name="Zhang P."/>
            <person name="Zhang Y."/>
            <person name="Zimin A.V."/>
            <person name="Baldwin J."/>
            <person name="Abdouelleil A."/>
            <person name="Abdulkadir J."/>
            <person name="Abebe A."/>
            <person name="Abera B."/>
            <person name="Abreu J."/>
            <person name="Acer S.C."/>
            <person name="Aftuck L."/>
            <person name="Alexander A."/>
            <person name="An P."/>
            <person name="Anderson E."/>
            <person name="Anderson S."/>
            <person name="Arachi H."/>
            <person name="Azer M."/>
            <person name="Bachantsang P."/>
            <person name="Barry A."/>
            <person name="Bayul T."/>
            <person name="Berlin A."/>
            <person name="Bessette D."/>
            <person name="Bloom T."/>
            <person name="Blye J."/>
            <person name="Boguslavskiy L."/>
            <person name="Bonnet C."/>
            <person name="Boukhgalter B."/>
            <person name="Bourzgui I."/>
            <person name="Brown A."/>
            <person name="Cahill P."/>
            <person name="Channer S."/>
            <person name="Cheshatsang Y."/>
            <person name="Chuda L."/>
            <person name="Citroen M."/>
            <person name="Collymore A."/>
            <person name="Cooke P."/>
            <person name="Costello M."/>
            <person name="D'Aco K."/>
            <person name="Daza R."/>
            <person name="De Haan G."/>
            <person name="DeGray S."/>
            <person name="DeMaso C."/>
            <person name="Dhargay N."/>
            <person name="Dooley K."/>
            <person name="Dooley E."/>
            <person name="Doricent M."/>
            <person name="Dorje P."/>
            <person name="Dorjee K."/>
            <person name="Dupes A."/>
            <person name="Elong R."/>
            <person name="Falk J."/>
            <person name="Farina A."/>
            <person name="Faro S."/>
            <person name="Ferguson D."/>
            <person name="Fisher S."/>
            <person name="Foley C.D."/>
            <person name="Franke A."/>
            <person name="Friedrich D."/>
            <person name="Gadbois L."/>
            <person name="Gearin G."/>
            <person name="Gearin C.R."/>
            <person name="Giannoukos G."/>
            <person name="Goode T."/>
            <person name="Graham J."/>
            <person name="Grandbois E."/>
            <person name="Grewal S."/>
            <person name="Gyaltsen K."/>
            <person name="Hafez N."/>
            <person name="Hagos B."/>
            <person name="Hall J."/>
            <person name="Henson C."/>
            <person name="Hollinger A."/>
            <person name="Honan T."/>
            <person name="Huard M.D."/>
            <person name="Hughes L."/>
            <person name="Hurhula B."/>
            <person name="Husby M.E."/>
            <person name="Kamat A."/>
            <person name="Kanga B."/>
            <person name="Kashin S."/>
            <person name="Khazanovich D."/>
            <person name="Kisner P."/>
            <person name="Lance K."/>
            <person name="Lara M."/>
            <person name="Lee W."/>
            <person name="Lennon N."/>
            <person name="Letendre F."/>
            <person name="LeVine R."/>
            <person name="Lipovsky A."/>
            <person name="Liu X."/>
            <person name="Liu J."/>
            <person name="Liu S."/>
            <person name="Lokyitsang T."/>
            <person name="Lokyitsang Y."/>
            <person name="Lubonja R."/>
            <person name="Lui A."/>
            <person name="MacDonald P."/>
            <person name="Magnisalis V."/>
            <person name="Maru K."/>
            <person name="Matthews C."/>
            <person name="McCusker W."/>
            <person name="McDonough S."/>
            <person name="Mehta T."/>
            <person name="Meldrim J."/>
            <person name="Meneus L."/>
            <person name="Mihai O."/>
            <person name="Mihalev A."/>
            <person name="Mihova T."/>
            <person name="Mittelman R."/>
            <person name="Mlenga V."/>
            <person name="Montmayeur A."/>
            <person name="Mulrain L."/>
            <person name="Navidi A."/>
            <person name="Naylor J."/>
            <person name="Negash T."/>
            <person name="Nguyen T."/>
            <person name="Nguyen N."/>
            <person name="Nicol R."/>
            <person name="Norbu C."/>
            <person name="Norbu N."/>
            <person name="Novod N."/>
            <person name="O'Neill B."/>
            <person name="Osman S."/>
            <person name="Markiewicz E."/>
            <person name="Oyono O.L."/>
            <person name="Patti C."/>
            <person name="Phunkhang P."/>
            <person name="Pierre F."/>
            <person name="Priest M."/>
            <person name="Raghuraman S."/>
            <person name="Rege F."/>
            <person name="Reyes R."/>
            <person name="Rise C."/>
            <person name="Rogov P."/>
            <person name="Ross K."/>
            <person name="Ryan E."/>
            <person name="Settipalli S."/>
            <person name="Shea T."/>
            <person name="Sherpa N."/>
            <person name="Shi L."/>
            <person name="Shih D."/>
            <person name="Sparrow T."/>
            <person name="Spaulding J."/>
            <person name="Stalker J."/>
            <person name="Stange-Thomann N."/>
            <person name="Stavropoulos S."/>
            <person name="Stone C."/>
            <person name="Strader C."/>
            <person name="Tesfaye S."/>
            <person name="Thomson T."/>
            <person name="Thoulutsang Y."/>
            <person name="Thoulutsang D."/>
            <person name="Topham K."/>
            <person name="Topping I."/>
            <person name="Tsamla T."/>
            <person name="Vassiliev H."/>
            <person name="Vo A."/>
            <person name="Wangchuk T."/>
            <person name="Wangdi T."/>
            <person name="Weiand M."/>
            <person name="Wilkinson J."/>
            <person name="Wilson A."/>
            <person name="Yadav S."/>
            <person name="Young G."/>
            <person name="Yu Q."/>
            <person name="Zembek L."/>
            <person name="Zhong D."/>
            <person name="Zimmer A."/>
            <person name="Zwirko Z."/>
            <person name="Jaffe D.B."/>
            <person name="Alvarez P."/>
            <person name="Brockman W."/>
            <person name="Butler J."/>
            <person name="Chin C."/>
            <person name="Gnerre S."/>
            <person name="Grabherr M."/>
            <person name="Kleber M."/>
            <person name="Mauceli E."/>
            <person name="MacCallum I."/>
        </authorList>
    </citation>
    <scope>NUCLEOTIDE SEQUENCE [LARGE SCALE GENOMIC DNA]</scope>
    <source>
        <strain evidence="2">Rob3c / Tucson 14021-0248.25</strain>
    </source>
</reference>
<dbReference type="HOGENOM" id="CLU_2111414_0_0_1"/>
<evidence type="ECO:0000313" key="2">
    <source>
        <dbReference type="Proteomes" id="UP000001292"/>
    </source>
</evidence>
<gene>
    <name evidence="1" type="primary">Dsec\GM21857</name>
    <name evidence="1" type="ORF">Dsec_GM21857</name>
</gene>
<protein>
    <submittedName>
        <fullName evidence="1">GM21857</fullName>
    </submittedName>
</protein>
<dbReference type="EMBL" id="CH480816">
    <property type="protein sequence ID" value="EDW48424.1"/>
    <property type="molecule type" value="Genomic_DNA"/>
</dbReference>
<dbReference type="OMA" id="DENREWM"/>
<accession>B4HNK5</accession>
<organism evidence="2">
    <name type="scientific">Drosophila sechellia</name>
    <name type="common">Fruit fly</name>
    <dbReference type="NCBI Taxonomy" id="7238"/>
    <lineage>
        <taxon>Eukaryota</taxon>
        <taxon>Metazoa</taxon>
        <taxon>Ecdysozoa</taxon>
        <taxon>Arthropoda</taxon>
        <taxon>Hexapoda</taxon>
        <taxon>Insecta</taxon>
        <taxon>Pterygota</taxon>
        <taxon>Neoptera</taxon>
        <taxon>Endopterygota</taxon>
        <taxon>Diptera</taxon>
        <taxon>Brachycera</taxon>
        <taxon>Muscomorpha</taxon>
        <taxon>Ephydroidea</taxon>
        <taxon>Drosophilidae</taxon>
        <taxon>Drosophila</taxon>
        <taxon>Sophophora</taxon>
    </lineage>
</organism>